<evidence type="ECO:0000256" key="1">
    <source>
        <dbReference type="SAM" id="SignalP"/>
    </source>
</evidence>
<gene>
    <name evidence="3" type="ORF">SNE40_015645</name>
</gene>
<dbReference type="EMBL" id="JAZGQO010000010">
    <property type="protein sequence ID" value="KAK6177570.1"/>
    <property type="molecule type" value="Genomic_DNA"/>
</dbReference>
<dbReference type="PROSITE" id="PS50948">
    <property type="entry name" value="PAN"/>
    <property type="match status" value="1"/>
</dbReference>
<accession>A0AAN8PVL4</accession>
<keyword evidence="4" id="KW-1185">Reference proteome</keyword>
<feature type="domain" description="Apple" evidence="2">
    <location>
        <begin position="22"/>
        <end position="99"/>
    </location>
</feature>
<proteinExistence type="predicted"/>
<feature type="chain" id="PRO_5042951918" description="Apple domain-containing protein" evidence="1">
    <location>
        <begin position="19"/>
        <end position="348"/>
    </location>
</feature>
<dbReference type="Pfam" id="PF00024">
    <property type="entry name" value="PAN_1"/>
    <property type="match status" value="1"/>
</dbReference>
<dbReference type="AlphaFoldDB" id="A0AAN8PVL4"/>
<evidence type="ECO:0000313" key="3">
    <source>
        <dbReference type="EMBL" id="KAK6177570.1"/>
    </source>
</evidence>
<dbReference type="SUPFAM" id="SSF57414">
    <property type="entry name" value="Hairpin loop containing domain-like"/>
    <property type="match status" value="1"/>
</dbReference>
<name>A0AAN8PVL4_PATCE</name>
<evidence type="ECO:0000313" key="4">
    <source>
        <dbReference type="Proteomes" id="UP001347796"/>
    </source>
</evidence>
<dbReference type="Gene3D" id="3.50.4.10">
    <property type="entry name" value="Hepatocyte Growth Factor"/>
    <property type="match status" value="1"/>
</dbReference>
<comment type="caution">
    <text evidence="3">The sequence shown here is derived from an EMBL/GenBank/DDBJ whole genome shotgun (WGS) entry which is preliminary data.</text>
</comment>
<organism evidence="3 4">
    <name type="scientific">Patella caerulea</name>
    <name type="common">Rayed Mediterranean limpet</name>
    <dbReference type="NCBI Taxonomy" id="87958"/>
    <lineage>
        <taxon>Eukaryota</taxon>
        <taxon>Metazoa</taxon>
        <taxon>Spiralia</taxon>
        <taxon>Lophotrochozoa</taxon>
        <taxon>Mollusca</taxon>
        <taxon>Gastropoda</taxon>
        <taxon>Patellogastropoda</taxon>
        <taxon>Patelloidea</taxon>
        <taxon>Patellidae</taxon>
        <taxon>Patella</taxon>
    </lineage>
</organism>
<protein>
    <recommendedName>
        <fullName evidence="2">Apple domain-containing protein</fullName>
    </recommendedName>
</protein>
<keyword evidence="1" id="KW-0732">Signal</keyword>
<sequence length="348" mass="39251">MSFFVFLCFLVKLVLVSTHKTCSVNDYLPSVNDGKFIDGYPYYTVKNLQILQCVVFCMRNSACRSINYNKQMKVCYLFETVSGQHTVGSNSSVVHSDVTDSPQQLAGPCWNHSCPANYLCSVTKFNNYSCNPIGCLVPPDYSAPVPFLEFGSRECTDASTQPRVQMCHENGTLSACVNYPSTCSQLKKNYRDCQDGEYWLHHSFDHGVQRLQKIYCQMEGTSEFVTLYHPNSITSSCHRCGVSNVTFQRLRLQGTNLDLTDQEFSSVSILTQQNTDTCTGFVQFTIDLRNTSFIIASTNNWPHSNVTFSANNQTAIGRWHNCTIPGIYLDFNKEYQPKMTTAIVPGCY</sequence>
<evidence type="ECO:0000259" key="2">
    <source>
        <dbReference type="PROSITE" id="PS50948"/>
    </source>
</evidence>
<dbReference type="Proteomes" id="UP001347796">
    <property type="component" value="Unassembled WGS sequence"/>
</dbReference>
<reference evidence="3 4" key="1">
    <citation type="submission" date="2024-01" db="EMBL/GenBank/DDBJ databases">
        <title>The genome of the rayed Mediterranean limpet Patella caerulea (Linnaeus, 1758).</title>
        <authorList>
            <person name="Anh-Thu Weber A."/>
            <person name="Halstead-Nussloch G."/>
        </authorList>
    </citation>
    <scope>NUCLEOTIDE SEQUENCE [LARGE SCALE GENOMIC DNA]</scope>
    <source>
        <strain evidence="3">AATW-2023a</strain>
        <tissue evidence="3">Whole specimen</tissue>
    </source>
</reference>
<feature type="signal peptide" evidence="1">
    <location>
        <begin position="1"/>
        <end position="18"/>
    </location>
</feature>
<dbReference type="InterPro" id="IPR003609">
    <property type="entry name" value="Pan_app"/>
</dbReference>